<proteinExistence type="predicted"/>
<reference evidence="1" key="1">
    <citation type="submission" date="2024-07" db="EMBL/GenBank/DDBJ databases">
        <authorList>
            <person name="Biller S.J."/>
        </authorList>
    </citation>
    <scope>NUCLEOTIDE SEQUENCE</scope>
    <source>
        <strain evidence="1">WC2409</strain>
    </source>
</reference>
<gene>
    <name evidence="1" type="ORF">AB3G34_10130</name>
</gene>
<evidence type="ECO:0000313" key="1">
    <source>
        <dbReference type="EMBL" id="XDU94254.1"/>
    </source>
</evidence>
<sequence>MKNSIPLLGFFLIAISLVSCKTQEEKKAEQVTNNYVRFVDSISHKNTDDILANWDSINTSFENKTAEINTEIDKLEDNHDFDAKIDSAIAKYEVLKKSVLLLKENK</sequence>
<accession>A0AB39VYL1</accession>
<dbReference type="AlphaFoldDB" id="A0AB39VYL1"/>
<name>A0AB39VYL1_9FLAO</name>
<organism evidence="1">
    <name type="scientific">Flavobacterium sp. WC2409</name>
    <dbReference type="NCBI Taxonomy" id="3234139"/>
    <lineage>
        <taxon>Bacteria</taxon>
        <taxon>Pseudomonadati</taxon>
        <taxon>Bacteroidota</taxon>
        <taxon>Flavobacteriia</taxon>
        <taxon>Flavobacteriales</taxon>
        <taxon>Flavobacteriaceae</taxon>
        <taxon>Flavobacterium</taxon>
    </lineage>
</organism>
<protein>
    <submittedName>
        <fullName evidence="1">Uncharacterized protein</fullName>
    </submittedName>
</protein>
<dbReference type="PROSITE" id="PS51257">
    <property type="entry name" value="PROKAR_LIPOPROTEIN"/>
    <property type="match status" value="1"/>
</dbReference>
<dbReference type="EMBL" id="CP165625">
    <property type="protein sequence ID" value="XDU94254.1"/>
    <property type="molecule type" value="Genomic_DNA"/>
</dbReference>
<dbReference type="RefSeq" id="WP_369752366.1">
    <property type="nucleotide sequence ID" value="NZ_CP165625.1"/>
</dbReference>